<dbReference type="RefSeq" id="WP_166010554.1">
    <property type="nucleotide sequence ID" value="NZ_CP049888.1"/>
</dbReference>
<dbReference type="KEGG" id="wco:G7084_04835"/>
<name>A0A6G8B059_9LACO</name>
<protein>
    <recommendedName>
        <fullName evidence="3">DNA-directed RNA polymerase beta subunit</fullName>
    </recommendedName>
</protein>
<organism evidence="1 2">
    <name type="scientific">Weissella coleopterorum</name>
    <dbReference type="NCBI Taxonomy" id="2714949"/>
    <lineage>
        <taxon>Bacteria</taxon>
        <taxon>Bacillati</taxon>
        <taxon>Bacillota</taxon>
        <taxon>Bacilli</taxon>
        <taxon>Lactobacillales</taxon>
        <taxon>Lactobacillaceae</taxon>
        <taxon>Weissella</taxon>
    </lineage>
</organism>
<evidence type="ECO:0008006" key="3">
    <source>
        <dbReference type="Google" id="ProtNLM"/>
    </source>
</evidence>
<sequence length="128" mass="15011">MVKMKEAQMERAKHFFENEYQERGMVKWQGYYLSDHTENVLDYTQQRQNKMNQKLMPGMSQEDISKVLFSAYAKKHSVSVQGKEIVDDLVPAIISGMVKGYDEDNVYIGSIRIPLESINWIQEKQMKI</sequence>
<dbReference type="AlphaFoldDB" id="A0A6G8B059"/>
<evidence type="ECO:0000313" key="1">
    <source>
        <dbReference type="EMBL" id="QIL50698.1"/>
    </source>
</evidence>
<proteinExistence type="predicted"/>
<reference evidence="1 2" key="1">
    <citation type="submission" date="2020-03" db="EMBL/GenBank/DDBJ databases">
        <title>Weissella sp. nov., isolated from Cybister lewisianus.</title>
        <authorList>
            <person name="Hyun D.-W."/>
            <person name="Bae J.-W."/>
        </authorList>
    </citation>
    <scope>NUCLEOTIDE SEQUENCE [LARGE SCALE GENOMIC DNA]</scope>
    <source>
        <strain evidence="1 2">HDW19</strain>
    </source>
</reference>
<gene>
    <name evidence="1" type="ORF">G7084_04835</name>
</gene>
<dbReference type="EMBL" id="CP049888">
    <property type="protein sequence ID" value="QIL50698.1"/>
    <property type="molecule type" value="Genomic_DNA"/>
</dbReference>
<keyword evidence="2" id="KW-1185">Reference proteome</keyword>
<evidence type="ECO:0000313" key="2">
    <source>
        <dbReference type="Proteomes" id="UP000500741"/>
    </source>
</evidence>
<dbReference type="Proteomes" id="UP000500741">
    <property type="component" value="Chromosome"/>
</dbReference>
<accession>A0A6G8B059</accession>